<proteinExistence type="predicted"/>
<dbReference type="PROSITE" id="PS00478">
    <property type="entry name" value="LIM_DOMAIN_1"/>
    <property type="match status" value="2"/>
</dbReference>
<keyword evidence="1 4" id="KW-0479">Metal-binding</keyword>
<feature type="domain" description="LIM zinc-binding" evidence="6">
    <location>
        <begin position="205"/>
        <end position="261"/>
    </location>
</feature>
<evidence type="ECO:0000256" key="3">
    <source>
        <dbReference type="ARBA" id="ARBA00023038"/>
    </source>
</evidence>
<evidence type="ECO:0000313" key="7">
    <source>
        <dbReference type="EMBL" id="CAD8825208.1"/>
    </source>
</evidence>
<dbReference type="CDD" id="cd08368">
    <property type="entry name" value="LIM"/>
    <property type="match status" value="1"/>
</dbReference>
<dbReference type="SMART" id="SM00132">
    <property type="entry name" value="LIM"/>
    <property type="match status" value="3"/>
</dbReference>
<dbReference type="GO" id="GO:0005912">
    <property type="term" value="C:adherens junction"/>
    <property type="evidence" value="ECO:0007669"/>
    <property type="project" value="TreeGrafter"/>
</dbReference>
<dbReference type="EMBL" id="HBFP01013285">
    <property type="protein sequence ID" value="CAD8825208.1"/>
    <property type="molecule type" value="Transcribed_RNA"/>
</dbReference>
<evidence type="ECO:0000256" key="5">
    <source>
        <dbReference type="SAM" id="MobiDB-lite"/>
    </source>
</evidence>
<dbReference type="GO" id="GO:0003779">
    <property type="term" value="F:actin binding"/>
    <property type="evidence" value="ECO:0007669"/>
    <property type="project" value="TreeGrafter"/>
</dbReference>
<dbReference type="InterPro" id="IPR050604">
    <property type="entry name" value="PDZ-LIM_domain"/>
</dbReference>
<protein>
    <recommendedName>
        <fullName evidence="6">LIM zinc-binding domain-containing protein</fullName>
    </recommendedName>
</protein>
<dbReference type="PROSITE" id="PS50023">
    <property type="entry name" value="LIM_DOMAIN_2"/>
    <property type="match status" value="3"/>
</dbReference>
<dbReference type="GO" id="GO:0046872">
    <property type="term" value="F:metal ion binding"/>
    <property type="evidence" value="ECO:0007669"/>
    <property type="project" value="UniProtKB-KW"/>
</dbReference>
<evidence type="ECO:0000256" key="1">
    <source>
        <dbReference type="ARBA" id="ARBA00022723"/>
    </source>
</evidence>
<evidence type="ECO:0000256" key="4">
    <source>
        <dbReference type="PROSITE-ProRule" id="PRU00125"/>
    </source>
</evidence>
<accession>A0A7S0ZLP8</accession>
<dbReference type="InterPro" id="IPR001781">
    <property type="entry name" value="Znf_LIM"/>
</dbReference>
<reference evidence="7" key="1">
    <citation type="submission" date="2021-01" db="EMBL/GenBank/DDBJ databases">
        <authorList>
            <person name="Corre E."/>
            <person name="Pelletier E."/>
            <person name="Niang G."/>
            <person name="Scheremetjew M."/>
            <person name="Finn R."/>
            <person name="Kale V."/>
            <person name="Holt S."/>
            <person name="Cochrane G."/>
            <person name="Meng A."/>
            <person name="Brown T."/>
            <person name="Cohen L."/>
        </authorList>
    </citation>
    <scope>NUCLEOTIDE SEQUENCE</scope>
    <source>
        <strain evidence="7">CCMP3278</strain>
    </source>
</reference>
<dbReference type="GO" id="GO:0030036">
    <property type="term" value="P:actin cytoskeleton organization"/>
    <property type="evidence" value="ECO:0007669"/>
    <property type="project" value="TreeGrafter"/>
</dbReference>
<dbReference type="SUPFAM" id="SSF57716">
    <property type="entry name" value="Glucocorticoid receptor-like (DNA-binding domain)"/>
    <property type="match status" value="2"/>
</dbReference>
<dbReference type="PANTHER" id="PTHR24214:SF38">
    <property type="entry name" value="PDZ AND LIM DOMAIN PROTEIN ZASP-RELATED"/>
    <property type="match status" value="1"/>
</dbReference>
<name>A0A7S0ZLP8_9RHOD</name>
<dbReference type="GO" id="GO:0051371">
    <property type="term" value="F:muscle alpha-actinin binding"/>
    <property type="evidence" value="ECO:0007669"/>
    <property type="project" value="TreeGrafter"/>
</dbReference>
<keyword evidence="3 4" id="KW-0440">LIM domain</keyword>
<dbReference type="PANTHER" id="PTHR24214">
    <property type="entry name" value="PDZ AND LIM DOMAIN PROTEIN ZASP"/>
    <property type="match status" value="1"/>
</dbReference>
<feature type="region of interest" description="Disordered" evidence="5">
    <location>
        <begin position="1"/>
        <end position="28"/>
    </location>
</feature>
<dbReference type="Pfam" id="PF00412">
    <property type="entry name" value="LIM"/>
    <property type="match status" value="3"/>
</dbReference>
<dbReference type="Pfam" id="PF12315">
    <property type="entry name" value="DA1-like"/>
    <property type="match status" value="1"/>
</dbReference>
<gene>
    <name evidence="7" type="ORF">TOLI1172_LOCUS9607</name>
</gene>
<evidence type="ECO:0000259" key="6">
    <source>
        <dbReference type="PROSITE" id="PS50023"/>
    </source>
</evidence>
<dbReference type="Gene3D" id="2.10.110.10">
    <property type="entry name" value="Cysteine Rich Protein"/>
    <property type="match status" value="3"/>
</dbReference>
<sequence>MGSCVSTEPGEESLKTQKSAGMLKKGKSGKNDVVGNIGNIGGLSAVGGDDGDFEGGSTNANDFVKKASIKMDEKNANKMKKPAPNLCPTCEKDITHAESVKRALGSTWHPECFVCPKCKKDMRREDPVEKDGYPFHEKCFIEEFGTKCGICNEVVVGEQMEALGKTYHPKCFVCDVCTQPLKGQIHHENGKLYCNADYVETFKPRCGGCEKALAGFFIVALDQKFHKDCFTCAKCKTVLQEYEEHEGKPYCEMCDPNRKAFVCSICEIDLTGKSYLENLWKEPYCQEHDGLYPLCTVCNTMVCQLPRKGEPPRCKHCTENTNVDSDKTKEILEKVLNDLKQCGLTIPKTFPVRLVDQAKINTYASKVHKGMPSCTRFDGPDPMEILVRKGMVVEEVESAIAHEVGHIYLNLNGYPKLKPIVEEGVSEMFRVKYLEQQVDPEPGFGFGPQIRPDALERIKRVAENQSMIFGGGYRGLLEGMKSARMSLPQALEHIYKHTWFPS</sequence>
<feature type="domain" description="LIM zinc-binding" evidence="6">
    <location>
        <begin position="146"/>
        <end position="204"/>
    </location>
</feature>
<dbReference type="AlphaFoldDB" id="A0A7S0ZLP8"/>
<keyword evidence="2 4" id="KW-0862">Zinc</keyword>
<dbReference type="GO" id="GO:0001725">
    <property type="term" value="C:stress fiber"/>
    <property type="evidence" value="ECO:0007669"/>
    <property type="project" value="TreeGrafter"/>
</dbReference>
<feature type="domain" description="LIM zinc-binding" evidence="6">
    <location>
        <begin position="85"/>
        <end position="145"/>
    </location>
</feature>
<dbReference type="InterPro" id="IPR022087">
    <property type="entry name" value="DA1-like_dom"/>
</dbReference>
<evidence type="ECO:0000256" key="2">
    <source>
        <dbReference type="ARBA" id="ARBA00022833"/>
    </source>
</evidence>
<organism evidence="7">
    <name type="scientific">Timspurckia oligopyrenoides</name>
    <dbReference type="NCBI Taxonomy" id="708627"/>
    <lineage>
        <taxon>Eukaryota</taxon>
        <taxon>Rhodophyta</taxon>
        <taxon>Bangiophyceae</taxon>
        <taxon>Porphyridiales</taxon>
        <taxon>Porphyridiaceae</taxon>
        <taxon>Timspurckia</taxon>
    </lineage>
</organism>
<dbReference type="GO" id="GO:0031941">
    <property type="term" value="C:filamentous actin"/>
    <property type="evidence" value="ECO:0007669"/>
    <property type="project" value="TreeGrafter"/>
</dbReference>